<dbReference type="EMBL" id="WUUQ01000001">
    <property type="protein sequence ID" value="MXQ72652.1"/>
    <property type="molecule type" value="Genomic_DNA"/>
</dbReference>
<dbReference type="SMART" id="SM00966">
    <property type="entry name" value="SpoVT_AbrB"/>
    <property type="match status" value="1"/>
</dbReference>
<dbReference type="AlphaFoldDB" id="A0A6N8U373"/>
<dbReference type="GO" id="GO:0003677">
    <property type="term" value="F:DNA binding"/>
    <property type="evidence" value="ECO:0007669"/>
    <property type="project" value="UniProtKB-UniRule"/>
</dbReference>
<organism evidence="3 4">
    <name type="scientific">Copranaerobaculum intestinale</name>
    <dbReference type="NCBI Taxonomy" id="2692629"/>
    <lineage>
        <taxon>Bacteria</taxon>
        <taxon>Bacillati</taxon>
        <taxon>Bacillota</taxon>
        <taxon>Erysipelotrichia</taxon>
        <taxon>Erysipelotrichales</taxon>
        <taxon>Erysipelotrichaceae</taxon>
        <taxon>Copranaerobaculum</taxon>
    </lineage>
</organism>
<comment type="caution">
    <text evidence="3">The sequence shown here is derived from an EMBL/GenBank/DDBJ whole genome shotgun (WGS) entry which is preliminary data.</text>
</comment>
<dbReference type="InterPro" id="IPR007159">
    <property type="entry name" value="SpoVT-AbrB_dom"/>
</dbReference>
<reference evidence="3 4" key="1">
    <citation type="submission" date="2019-12" db="EMBL/GenBank/DDBJ databases">
        <authorList>
            <person name="Yang R."/>
        </authorList>
    </citation>
    <scope>NUCLEOTIDE SEQUENCE [LARGE SCALE GENOMIC DNA]</scope>
    <source>
        <strain evidence="3 4">DONG20-135</strain>
    </source>
</reference>
<accession>A0A6N8U373</accession>
<dbReference type="InterPro" id="IPR052731">
    <property type="entry name" value="B_subtilis_Trans_State_Reg"/>
</dbReference>
<evidence type="ECO:0000259" key="2">
    <source>
        <dbReference type="PROSITE" id="PS51740"/>
    </source>
</evidence>
<gene>
    <name evidence="3" type="ORF">GSF08_01670</name>
</gene>
<evidence type="ECO:0000313" key="4">
    <source>
        <dbReference type="Proteomes" id="UP000434036"/>
    </source>
</evidence>
<name>A0A6N8U373_9FIRM</name>
<evidence type="ECO:0000256" key="1">
    <source>
        <dbReference type="PROSITE-ProRule" id="PRU01076"/>
    </source>
</evidence>
<dbReference type="PROSITE" id="PS51740">
    <property type="entry name" value="SPOVT_ABRB"/>
    <property type="match status" value="1"/>
</dbReference>
<dbReference type="RefSeq" id="WP_160624137.1">
    <property type="nucleotide sequence ID" value="NZ_WUUQ01000001.1"/>
</dbReference>
<keyword evidence="4" id="KW-1185">Reference proteome</keyword>
<sequence length="164" mass="19118">MKSTGIVRRLDDLGRLVIPKEIRKQYRLKEGDSIEFYIDQDRIIIQKYDLLSRHVEEIKIMCETLTAMFEDTVLFMQDEMLASHGKTISEGFAKKCKVHRITHFEQQAVYENDPALYNGVLYPVVAYGDWYGAFVVLYDKRELSESELAAVEAFAKVLTRQQEQ</sequence>
<dbReference type="Pfam" id="PF04014">
    <property type="entry name" value="MazE_antitoxin"/>
    <property type="match status" value="1"/>
</dbReference>
<dbReference type="PANTHER" id="PTHR36432">
    <property type="match status" value="1"/>
</dbReference>
<protein>
    <submittedName>
        <fullName evidence="3">AbrB/MazE/SpoVT family DNA-binding domain-containing protein</fullName>
    </submittedName>
</protein>
<dbReference type="NCBIfam" id="TIGR01439">
    <property type="entry name" value="lp_hng_hel_AbrB"/>
    <property type="match status" value="1"/>
</dbReference>
<evidence type="ECO:0000313" key="3">
    <source>
        <dbReference type="EMBL" id="MXQ72652.1"/>
    </source>
</evidence>
<feature type="domain" description="SpoVT-AbrB" evidence="2">
    <location>
        <begin position="5"/>
        <end position="50"/>
    </location>
</feature>
<keyword evidence="1 3" id="KW-0238">DNA-binding</keyword>
<dbReference type="Gene3D" id="2.10.260.10">
    <property type="match status" value="1"/>
</dbReference>
<dbReference type="PANTHER" id="PTHR36432:SF1">
    <property type="entry name" value="STAGE V SPORULATION PROTEIN T"/>
    <property type="match status" value="1"/>
</dbReference>
<dbReference type="SUPFAM" id="SSF89447">
    <property type="entry name" value="AbrB/MazE/MraZ-like"/>
    <property type="match status" value="1"/>
</dbReference>
<reference evidence="3 4" key="2">
    <citation type="submission" date="2020-01" db="EMBL/GenBank/DDBJ databases">
        <title>Clostridiaceae sp. nov. isolated from the gut of human by culturomics.</title>
        <authorList>
            <person name="Chang Y."/>
        </authorList>
    </citation>
    <scope>NUCLEOTIDE SEQUENCE [LARGE SCALE GENOMIC DNA]</scope>
    <source>
        <strain evidence="3 4">DONG20-135</strain>
    </source>
</reference>
<dbReference type="InterPro" id="IPR037914">
    <property type="entry name" value="SpoVT-AbrB_sf"/>
</dbReference>
<dbReference type="Proteomes" id="UP000434036">
    <property type="component" value="Unassembled WGS sequence"/>
</dbReference>
<proteinExistence type="predicted"/>